<protein>
    <submittedName>
        <fullName evidence="2">Nitrous oxidase accessory protein NosD, contains tandem CASH domains</fullName>
    </submittedName>
</protein>
<dbReference type="SUPFAM" id="SSF51126">
    <property type="entry name" value="Pectin lyase-like"/>
    <property type="match status" value="1"/>
</dbReference>
<dbReference type="OrthoDB" id="9795486at2"/>
<evidence type="ECO:0000313" key="3">
    <source>
        <dbReference type="Proteomes" id="UP000183047"/>
    </source>
</evidence>
<dbReference type="Proteomes" id="UP000183047">
    <property type="component" value="Unassembled WGS sequence"/>
</dbReference>
<evidence type="ECO:0000259" key="1">
    <source>
        <dbReference type="Pfam" id="PF13229"/>
    </source>
</evidence>
<feature type="domain" description="Right handed beta helix" evidence="1">
    <location>
        <begin position="198"/>
        <end position="370"/>
    </location>
</feature>
<sequence>MQMKDILKVVASCTFIACLTLYGDLGTVPVNAKETIRVGSQGAKTIEDAIEKANEGDTIIIPKGEYKEQISVETDGITIVGEDGAVLEGAKITPTSSDDSMIYVCASDVTIENLEIRGFTLNKPSGSVAPKGICVDEGSQNVTIKGCEIHDMGCKYSKHSDDYNAHGILVDGSLKEPTKNITITDCEVYGLRLGNSEAVVVNGNVEGFEISNNKVHDCDNIGIDAIGFEKSTKDDRDRARAGKIFNNVVYNISSKENVTYDDACADGIYVDGGKDIDVYDNYVENCDLGIEIATEHKGVVVDNIRVNNNTIVNSGLAGISIGGYDAKKTGAAKNCVITNNTIYNTKGACFLVQFACDSSNKFQKNLLIAENKADAYEEACKDKSRGNDVSDNLSNQEFKGAKEVKVEFGSADREEGKATVVTYSDLSGYGSAKTVVKNK</sequence>
<dbReference type="SMART" id="SM00710">
    <property type="entry name" value="PbH1"/>
    <property type="match status" value="8"/>
</dbReference>
<dbReference type="RefSeq" id="WP_074462772.1">
    <property type="nucleotide sequence ID" value="NZ_FMUR01000014.1"/>
</dbReference>
<dbReference type="EMBL" id="FMUR01000014">
    <property type="protein sequence ID" value="SCY35622.1"/>
    <property type="molecule type" value="Genomic_DNA"/>
</dbReference>
<dbReference type="InterPro" id="IPR011050">
    <property type="entry name" value="Pectin_lyase_fold/virulence"/>
</dbReference>
<keyword evidence="3" id="KW-1185">Reference proteome</keyword>
<gene>
    <name evidence="2" type="ORF">SAMN02910451_02289</name>
</gene>
<proteinExistence type="predicted"/>
<dbReference type="Gene3D" id="2.160.20.10">
    <property type="entry name" value="Single-stranded right-handed beta-helix, Pectin lyase-like"/>
    <property type="match status" value="1"/>
</dbReference>
<dbReference type="InterPro" id="IPR006626">
    <property type="entry name" value="PbH1"/>
</dbReference>
<accession>A0A1G5F8P8</accession>
<reference evidence="3" key="1">
    <citation type="submission" date="2016-10" db="EMBL/GenBank/DDBJ databases">
        <authorList>
            <person name="Varghese N."/>
            <person name="Submissions S."/>
        </authorList>
    </citation>
    <scope>NUCLEOTIDE SEQUENCE [LARGE SCALE GENOMIC DNA]</scope>
    <source>
        <strain evidence="3">XBD2006</strain>
    </source>
</reference>
<name>A0A1G5F8P8_9FIRM</name>
<dbReference type="AlphaFoldDB" id="A0A1G5F8P8"/>
<dbReference type="InterPro" id="IPR039448">
    <property type="entry name" value="Beta_helix"/>
</dbReference>
<dbReference type="InterPro" id="IPR012334">
    <property type="entry name" value="Pectin_lyas_fold"/>
</dbReference>
<evidence type="ECO:0000313" key="2">
    <source>
        <dbReference type="EMBL" id="SCY35622.1"/>
    </source>
</evidence>
<organism evidence="2 3">
    <name type="scientific">Butyrivibrio hungatei</name>
    <dbReference type="NCBI Taxonomy" id="185008"/>
    <lineage>
        <taxon>Bacteria</taxon>
        <taxon>Bacillati</taxon>
        <taxon>Bacillota</taxon>
        <taxon>Clostridia</taxon>
        <taxon>Lachnospirales</taxon>
        <taxon>Lachnospiraceae</taxon>
        <taxon>Butyrivibrio</taxon>
    </lineage>
</organism>
<dbReference type="Pfam" id="PF13229">
    <property type="entry name" value="Beta_helix"/>
    <property type="match status" value="1"/>
</dbReference>